<dbReference type="EMBL" id="HBUF01318405">
    <property type="protein sequence ID" value="CAG6694463.1"/>
    <property type="molecule type" value="Transcribed_RNA"/>
</dbReference>
<reference evidence="1" key="1">
    <citation type="submission" date="2021-05" db="EMBL/GenBank/DDBJ databases">
        <authorList>
            <person name="Alioto T."/>
            <person name="Alioto T."/>
            <person name="Gomez Garrido J."/>
        </authorList>
    </citation>
    <scope>NUCLEOTIDE SEQUENCE</scope>
</reference>
<proteinExistence type="predicted"/>
<dbReference type="AlphaFoldDB" id="A0A8D8TV42"/>
<name>A0A8D8TV42_9HEMI</name>
<organism evidence="1">
    <name type="scientific">Cacopsylla melanoneura</name>
    <dbReference type="NCBI Taxonomy" id="428564"/>
    <lineage>
        <taxon>Eukaryota</taxon>
        <taxon>Metazoa</taxon>
        <taxon>Ecdysozoa</taxon>
        <taxon>Arthropoda</taxon>
        <taxon>Hexapoda</taxon>
        <taxon>Insecta</taxon>
        <taxon>Pterygota</taxon>
        <taxon>Neoptera</taxon>
        <taxon>Paraneoptera</taxon>
        <taxon>Hemiptera</taxon>
        <taxon>Sternorrhyncha</taxon>
        <taxon>Psylloidea</taxon>
        <taxon>Psyllidae</taxon>
        <taxon>Psyllinae</taxon>
        <taxon>Cacopsylla</taxon>
    </lineage>
</organism>
<evidence type="ECO:0000313" key="1">
    <source>
        <dbReference type="EMBL" id="CAG6694463.1"/>
    </source>
</evidence>
<sequence>MLILSRHSVCLESTRKWSIVYGETKKIVNGHHQTITHTNLMIVINTSMTIDRPHRPTRKWNIFLQTPPTKTNHMRSQHHRLQQTTNTIKMTPNQCTTIHRHTEQSPPPIGPK</sequence>
<accession>A0A8D8TV42</accession>
<protein>
    <submittedName>
        <fullName evidence="1">Uncharacterized protein</fullName>
    </submittedName>
</protein>